<proteinExistence type="predicted"/>
<dbReference type="EMBL" id="BMVO01000033">
    <property type="protein sequence ID" value="GHB29078.1"/>
    <property type="molecule type" value="Genomic_DNA"/>
</dbReference>
<accession>A0ABQ3EAY9</accession>
<dbReference type="Proteomes" id="UP000599437">
    <property type="component" value="Unassembled WGS sequence"/>
</dbReference>
<keyword evidence="3" id="KW-1185">Reference proteome</keyword>
<feature type="compositionally biased region" description="Basic and acidic residues" evidence="1">
    <location>
        <begin position="87"/>
        <end position="96"/>
    </location>
</feature>
<sequence length="96" mass="10634">MVRCCVSGAQLAPQMWQRPAEPTHLPRWCGTISLGVTVATWQHSTFVNIMLTESPQYRYAAPSTPPATDRPPPRTKPDNPPNSPQRTADRDAIPGR</sequence>
<comment type="caution">
    <text evidence="2">The sequence shown here is derived from an EMBL/GenBank/DDBJ whole genome shotgun (WGS) entry which is preliminary data.</text>
</comment>
<name>A0ABQ3EAY9_9ACTN</name>
<feature type="region of interest" description="Disordered" evidence="1">
    <location>
        <begin position="57"/>
        <end position="96"/>
    </location>
</feature>
<organism evidence="2 3">
    <name type="scientific">Streptomyces chryseus</name>
    <dbReference type="NCBI Taxonomy" id="68186"/>
    <lineage>
        <taxon>Bacteria</taxon>
        <taxon>Bacillati</taxon>
        <taxon>Actinomycetota</taxon>
        <taxon>Actinomycetes</taxon>
        <taxon>Kitasatosporales</taxon>
        <taxon>Streptomycetaceae</taxon>
        <taxon>Streptomyces</taxon>
    </lineage>
</organism>
<reference evidence="3" key="1">
    <citation type="journal article" date="2019" name="Int. J. Syst. Evol. Microbiol.">
        <title>The Global Catalogue of Microorganisms (GCM) 10K type strain sequencing project: providing services to taxonomists for standard genome sequencing and annotation.</title>
        <authorList>
            <consortium name="The Broad Institute Genomics Platform"/>
            <consortium name="The Broad Institute Genome Sequencing Center for Infectious Disease"/>
            <person name="Wu L."/>
            <person name="Ma J."/>
        </authorList>
    </citation>
    <scope>NUCLEOTIDE SEQUENCE [LARGE SCALE GENOMIC DNA]</scope>
    <source>
        <strain evidence="3">JCM 4737</strain>
    </source>
</reference>
<protein>
    <submittedName>
        <fullName evidence="2">Uncharacterized protein</fullName>
    </submittedName>
</protein>
<gene>
    <name evidence="2" type="ORF">GCM10010346_60740</name>
</gene>
<evidence type="ECO:0000313" key="2">
    <source>
        <dbReference type="EMBL" id="GHB29078.1"/>
    </source>
</evidence>
<evidence type="ECO:0000313" key="3">
    <source>
        <dbReference type="Proteomes" id="UP000599437"/>
    </source>
</evidence>
<evidence type="ECO:0000256" key="1">
    <source>
        <dbReference type="SAM" id="MobiDB-lite"/>
    </source>
</evidence>